<feature type="domain" description="CCHC-type" evidence="10">
    <location>
        <begin position="166"/>
        <end position="181"/>
    </location>
</feature>
<evidence type="ECO:0000313" key="12">
    <source>
        <dbReference type="EMBL" id="KAK5986214.1"/>
    </source>
</evidence>
<proteinExistence type="predicted"/>
<dbReference type="Gene3D" id="2.40.70.10">
    <property type="entry name" value="Acid Proteases"/>
    <property type="match status" value="1"/>
</dbReference>
<gene>
    <name evidence="12" type="ORF">GCK32_016755</name>
</gene>
<dbReference type="InterPro" id="IPR001878">
    <property type="entry name" value="Znf_CCHC"/>
</dbReference>
<dbReference type="InterPro" id="IPR041588">
    <property type="entry name" value="Integrase_H2C2"/>
</dbReference>
<dbReference type="InterPro" id="IPR036397">
    <property type="entry name" value="RNaseH_sf"/>
</dbReference>
<keyword evidence="9" id="KW-0472">Membrane</keyword>
<dbReference type="Proteomes" id="UP001331761">
    <property type="component" value="Unassembled WGS sequence"/>
</dbReference>
<reference evidence="12 13" key="1">
    <citation type="submission" date="2019-10" db="EMBL/GenBank/DDBJ databases">
        <title>Assembly and Annotation for the nematode Trichostrongylus colubriformis.</title>
        <authorList>
            <person name="Martin J."/>
        </authorList>
    </citation>
    <scope>NUCLEOTIDE SEQUENCE [LARGE SCALE GENOMIC DNA]</scope>
    <source>
        <strain evidence="12">G859</strain>
        <tissue evidence="12">Whole worm</tissue>
    </source>
</reference>
<dbReference type="GO" id="GO:0006508">
    <property type="term" value="P:proteolysis"/>
    <property type="evidence" value="ECO:0007669"/>
    <property type="project" value="InterPro"/>
</dbReference>
<evidence type="ECO:0000259" key="11">
    <source>
        <dbReference type="PROSITE" id="PS50994"/>
    </source>
</evidence>
<feature type="domain" description="Integrase catalytic" evidence="11">
    <location>
        <begin position="671"/>
        <end position="755"/>
    </location>
</feature>
<dbReference type="Pfam" id="PF05585">
    <property type="entry name" value="DUF1758"/>
    <property type="match status" value="1"/>
</dbReference>
<dbReference type="Pfam" id="PF00098">
    <property type="entry name" value="zf-CCHC"/>
    <property type="match status" value="2"/>
</dbReference>
<evidence type="ECO:0000259" key="10">
    <source>
        <dbReference type="PROSITE" id="PS50158"/>
    </source>
</evidence>
<dbReference type="Gene3D" id="2.60.40.3770">
    <property type="match status" value="1"/>
</dbReference>
<dbReference type="AlphaFoldDB" id="A0AAN8G0L9"/>
<dbReference type="PANTHER" id="PTHR47331">
    <property type="entry name" value="PHD-TYPE DOMAIN-CONTAINING PROTEIN"/>
    <property type="match status" value="1"/>
</dbReference>
<evidence type="ECO:0000256" key="4">
    <source>
        <dbReference type="ARBA" id="ARBA00022759"/>
    </source>
</evidence>
<keyword evidence="13" id="KW-1185">Reference proteome</keyword>
<evidence type="ECO:0000256" key="7">
    <source>
        <dbReference type="PROSITE-ProRule" id="PRU00047"/>
    </source>
</evidence>
<dbReference type="GO" id="GO:0003676">
    <property type="term" value="F:nucleic acid binding"/>
    <property type="evidence" value="ECO:0007669"/>
    <property type="project" value="InterPro"/>
</dbReference>
<dbReference type="GO" id="GO:0019899">
    <property type="term" value="F:enzyme binding"/>
    <property type="evidence" value="ECO:0007669"/>
    <property type="project" value="UniProtKB-ARBA"/>
</dbReference>
<dbReference type="GO" id="GO:0005737">
    <property type="term" value="C:cytoplasm"/>
    <property type="evidence" value="ECO:0007669"/>
    <property type="project" value="UniProtKB-ARBA"/>
</dbReference>
<keyword evidence="1" id="KW-0808">Transferase</keyword>
<dbReference type="InterPro" id="IPR036875">
    <property type="entry name" value="Znf_CCHC_sf"/>
</dbReference>
<keyword evidence="3" id="KW-0540">Nuclease</keyword>
<dbReference type="Gene3D" id="4.10.60.10">
    <property type="entry name" value="Zinc finger, CCHC-type"/>
    <property type="match status" value="1"/>
</dbReference>
<dbReference type="GO" id="GO:0003964">
    <property type="term" value="F:RNA-directed DNA polymerase activity"/>
    <property type="evidence" value="ECO:0007669"/>
    <property type="project" value="UniProtKB-KW"/>
</dbReference>
<dbReference type="PROSITE" id="PS00141">
    <property type="entry name" value="ASP_PROTEASE"/>
    <property type="match status" value="1"/>
</dbReference>
<dbReference type="GO" id="GO:0008270">
    <property type="term" value="F:zinc ion binding"/>
    <property type="evidence" value="ECO:0007669"/>
    <property type="project" value="UniProtKB-KW"/>
</dbReference>
<evidence type="ECO:0000313" key="13">
    <source>
        <dbReference type="Proteomes" id="UP001331761"/>
    </source>
</evidence>
<protein>
    <recommendedName>
        <fullName evidence="14">Endonuclease</fullName>
    </recommendedName>
</protein>
<organism evidence="12 13">
    <name type="scientific">Trichostrongylus colubriformis</name>
    <name type="common">Black scour worm</name>
    <dbReference type="NCBI Taxonomy" id="6319"/>
    <lineage>
        <taxon>Eukaryota</taxon>
        <taxon>Metazoa</taxon>
        <taxon>Ecdysozoa</taxon>
        <taxon>Nematoda</taxon>
        <taxon>Chromadorea</taxon>
        <taxon>Rhabditida</taxon>
        <taxon>Rhabditina</taxon>
        <taxon>Rhabditomorpha</taxon>
        <taxon>Strongyloidea</taxon>
        <taxon>Trichostrongylidae</taxon>
        <taxon>Trichostrongylus</taxon>
    </lineage>
</organism>
<feature type="domain" description="CCHC-type" evidence="10">
    <location>
        <begin position="134"/>
        <end position="149"/>
    </location>
</feature>
<keyword evidence="7" id="KW-0863">Zinc-finger</keyword>
<evidence type="ECO:0000256" key="2">
    <source>
        <dbReference type="ARBA" id="ARBA00022695"/>
    </source>
</evidence>
<accession>A0AAN8G0L9</accession>
<sequence length="1153" mass="129426">MPVTPTRGSIYETKPDNSAAAADSAPTVSNSRVVVPSASSSSASIRNESIKQLLAKFAVDIQRQILRQKAALETEGRWNTTNLLKSAKDYIAAELKIISQTERRTQVEIGILRSINAHDKRSFKESPKFQPRPCFYCGKPGHQARNCNEVSSLEQRLQVIRMQKLCQNCGEKDHMATKCPKGACRICGITGHHTSICKKLFSSQESPHGPHQGKTSKKTSTKSPTQAKPTSATVNTVTSDRKMDEDNKSNMVLHVSNTKDIFLLAGQAQVLNPFTQALEPVHVMLDTGADRSFISNELAQRLRLQDIDSKRLTITTFGSQTPMVKTCGVTVLQLWDANGAPHSFTVTRIDTVTKSLQRKRLCIEDKLFICDNNLQLSISPGTTDIRPQILLGCADLFSLLSSGLTPQHVLPSGLQLIPSKLGYLVAGRNECSSNDCGRPTYIRKPMEEWPEECKLFRLTNAEEENTHVSNMVSAEAQEELLDWRRQRSLLFSQNVVGYVLRFIKKLLNRVNTELRERVMKNIPQIRSAETLPYITAKEKEAALRVIIRNHQSVHLPTAKQLALKQLRIREDEDGLLRCQGRLGNASLQTDTRHPYLIASKTNLAQLIVKHAHTPLHCGTGHTMANVRERVWIPKLRQMVRTIIARCVPCQKLNNLPYRYPEMDDLPERRVRRSRPFEHIGIDYFGPLSVKRGEEPAKAYGIILTCATTRLVHLELVPDMSTNHLLLALRRFFARRGIPKSVTSDNGPNFLLGEQILREAVLPVVNDDSVPLDERIYEVFRCHQWDEFFEVEITSITDYGRKIKRRVIHLKPTIPIRVDNMIISLNTLTMPPTPELSSTFITDGSQIAMWNHGNSPTLICDSKEAARTLNCSLQSNCLCEPAEAKVNCLCSNLNITSVFESEVENRLPIRRPWLNFYAAKDDPSTVAATVPSLVTAELLVHLKDRFDKTVTKVTESVCKVNNAILQGCYSCPQGAIASITCFTNGEPTIASIRCHDHIFTTPCHHEGTSSTIIYSSEKARVHQECEVSCGTTITKFELTGVLQWTRTIHGTMKRIVNGESNVYDEIVLPDFLHIVDVMVTWYKTILIVAACLIIAIVISYIFFWTFGSRILMGGAKLLCRVIRGGTRLCLCIVCSPMKAVLRAWKERSLAKKRL</sequence>
<evidence type="ECO:0000256" key="1">
    <source>
        <dbReference type="ARBA" id="ARBA00022679"/>
    </source>
</evidence>
<dbReference type="Gene3D" id="3.30.420.10">
    <property type="entry name" value="Ribonuclease H-like superfamily/Ribonuclease H"/>
    <property type="match status" value="1"/>
</dbReference>
<dbReference type="InterPro" id="IPR001584">
    <property type="entry name" value="Integrase_cat-core"/>
</dbReference>
<feature type="region of interest" description="Disordered" evidence="8">
    <location>
        <begin position="1"/>
        <end position="27"/>
    </location>
</feature>
<dbReference type="Pfam" id="PF17921">
    <property type="entry name" value="Integrase_H2C2"/>
    <property type="match status" value="1"/>
</dbReference>
<keyword evidence="5" id="KW-0378">Hydrolase</keyword>
<evidence type="ECO:0008006" key="14">
    <source>
        <dbReference type="Google" id="ProtNLM"/>
    </source>
</evidence>
<dbReference type="Gene3D" id="1.10.340.70">
    <property type="match status" value="1"/>
</dbReference>
<dbReference type="InterPro" id="IPR012337">
    <property type="entry name" value="RNaseH-like_sf"/>
</dbReference>
<dbReference type="SUPFAM" id="SSF57756">
    <property type="entry name" value="Retrovirus zinc finger-like domains"/>
    <property type="match status" value="1"/>
</dbReference>
<dbReference type="InterPro" id="IPR001969">
    <property type="entry name" value="Aspartic_peptidase_AS"/>
</dbReference>
<dbReference type="InterPro" id="IPR008737">
    <property type="entry name" value="DUF1758"/>
</dbReference>
<name>A0AAN8G0L9_TRICO</name>
<feature type="compositionally biased region" description="Low complexity" evidence="8">
    <location>
        <begin position="16"/>
        <end position="27"/>
    </location>
</feature>
<dbReference type="Pfam" id="PF07245">
    <property type="entry name" value="Phlebovirus_G2"/>
    <property type="match status" value="1"/>
</dbReference>
<keyword evidence="9" id="KW-0812">Transmembrane</keyword>
<evidence type="ECO:0000256" key="3">
    <source>
        <dbReference type="ARBA" id="ARBA00022722"/>
    </source>
</evidence>
<dbReference type="PROSITE" id="PS50158">
    <property type="entry name" value="ZF_CCHC"/>
    <property type="match status" value="2"/>
</dbReference>
<dbReference type="PANTHER" id="PTHR47331:SF1">
    <property type="entry name" value="GAG-LIKE PROTEIN"/>
    <property type="match status" value="1"/>
</dbReference>
<keyword evidence="4" id="KW-0255">Endonuclease</keyword>
<dbReference type="SMART" id="SM00343">
    <property type="entry name" value="ZnF_C2HC"/>
    <property type="match status" value="3"/>
</dbReference>
<evidence type="ECO:0000256" key="5">
    <source>
        <dbReference type="ARBA" id="ARBA00022801"/>
    </source>
</evidence>
<feature type="region of interest" description="Disordered" evidence="8">
    <location>
        <begin position="202"/>
        <end position="245"/>
    </location>
</feature>
<keyword evidence="7" id="KW-0862">Zinc</keyword>
<comment type="caution">
    <text evidence="12">The sequence shown here is derived from an EMBL/GenBank/DDBJ whole genome shotgun (WGS) entry which is preliminary data.</text>
</comment>
<evidence type="ECO:0000256" key="8">
    <source>
        <dbReference type="SAM" id="MobiDB-lite"/>
    </source>
</evidence>
<evidence type="ECO:0000256" key="9">
    <source>
        <dbReference type="SAM" id="Phobius"/>
    </source>
</evidence>
<keyword evidence="9" id="KW-1133">Transmembrane helix</keyword>
<feature type="compositionally biased region" description="Low complexity" evidence="8">
    <location>
        <begin position="221"/>
        <end position="231"/>
    </location>
</feature>
<dbReference type="InterPro" id="IPR009878">
    <property type="entry name" value="Phlebovirus_G2_fusion"/>
</dbReference>
<dbReference type="PROSITE" id="PS50994">
    <property type="entry name" value="INTEGRASE"/>
    <property type="match status" value="1"/>
</dbReference>
<keyword evidence="7" id="KW-0479">Metal-binding</keyword>
<keyword evidence="2" id="KW-0548">Nucleotidyltransferase</keyword>
<feature type="transmembrane region" description="Helical" evidence="9">
    <location>
        <begin position="1080"/>
        <end position="1105"/>
    </location>
</feature>
<dbReference type="GO" id="GO:0004190">
    <property type="term" value="F:aspartic-type endopeptidase activity"/>
    <property type="evidence" value="ECO:0007669"/>
    <property type="project" value="InterPro"/>
</dbReference>
<dbReference type="GO" id="GO:0004519">
    <property type="term" value="F:endonuclease activity"/>
    <property type="evidence" value="ECO:0007669"/>
    <property type="project" value="UniProtKB-KW"/>
</dbReference>
<evidence type="ECO:0000256" key="6">
    <source>
        <dbReference type="ARBA" id="ARBA00022918"/>
    </source>
</evidence>
<dbReference type="SUPFAM" id="SSF53098">
    <property type="entry name" value="Ribonuclease H-like"/>
    <property type="match status" value="1"/>
</dbReference>
<dbReference type="EMBL" id="WIXE01000883">
    <property type="protein sequence ID" value="KAK5986214.1"/>
    <property type="molecule type" value="Genomic_DNA"/>
</dbReference>
<keyword evidence="6" id="KW-0695">RNA-directed DNA polymerase</keyword>
<dbReference type="InterPro" id="IPR021109">
    <property type="entry name" value="Peptidase_aspartic_dom_sf"/>
</dbReference>
<dbReference type="SUPFAM" id="SSF50630">
    <property type="entry name" value="Acid proteases"/>
    <property type="match status" value="1"/>
</dbReference>
<dbReference type="GO" id="GO:0015074">
    <property type="term" value="P:DNA integration"/>
    <property type="evidence" value="ECO:0007669"/>
    <property type="project" value="InterPro"/>
</dbReference>